<dbReference type="InterPro" id="IPR002469">
    <property type="entry name" value="Peptidase_S9B_N"/>
</dbReference>
<dbReference type="Pfam" id="PF00326">
    <property type="entry name" value="Peptidase_S9"/>
    <property type="match status" value="1"/>
</dbReference>
<feature type="domain" description="Dipeptidylpeptidase IV N-terminal" evidence="2">
    <location>
        <begin position="141"/>
        <end position="477"/>
    </location>
</feature>
<dbReference type="Pfam" id="PF00930">
    <property type="entry name" value="DPPIV_N"/>
    <property type="match status" value="1"/>
</dbReference>
<dbReference type="InterPro" id="IPR029058">
    <property type="entry name" value="AB_hydrolase_fold"/>
</dbReference>
<feature type="domain" description="Peptidase S9 prolyl oligopeptidase catalytic" evidence="1">
    <location>
        <begin position="562"/>
        <end position="760"/>
    </location>
</feature>
<sequence>MDDLHLTYLTVPQRPGVTWRRTVEDFEGEPRMMSLGAEDYARAESMLAPYRKKAVPGASVLPQWLSGGRRFVYEVGGRHVLVDPASGTRHDAFDHARLAAALSLASGHAVDAADLPVMLLEFEPPGHNGDVVRFLAFGETWEFSGDDGTCERVEGPGLPTRVELVSPDKTWAAFTRDGNIWVRSRGNGEEFALTEDAEPDHSYGAMLDWAGVFQWRALGIDPPFVAEWSPDSTRLLTHRLDQRGLPEQVLVESAPAGGGRPVEHRLRYPVPGDEQVATMSWVVLDVAARTVVHQQGPPTPIVHTTSLASRWWVGDSVYFLRYSRDALTLEMHRLDPATGASTLVVQETGRTCVDPGASTVEPPQVRVLDSGEILWWSQRDGWGHLYLYSPDGGKHVQVTSGEWLVRRVLWVDEDARRVWFLANGLDEADPYLRQICRIDLDGTGLTRLTDDELDHDAISPPEGGYVVDRASTVATPPRSSVLDGDGRVLVELEAPDTAALASRGWAPPERFRATAADGRTPIYGLLWRPHGFDPERRYPVIDHVYPGPMVYRTSPAFDTPPFTGEAEALAALGFAVVAIDGRGTAGRSKAFHDHSYRNFSAAGFLVDHIAATRQMGERHPWLDTTRVGITGSSGGGYATARALLAHPDFFRVGVARATPNDIGSYYPYWGERYYGDLDDDARRDLDNARLAANLQGRLLLIHGELDDNVLPAQTLRLVDALVKADKDVDMLVVPGAEHLFSGSKHYVLRRTWDYFVRHLHGAEPPSYRLTPLPPSLPV</sequence>
<keyword evidence="4" id="KW-1185">Reference proteome</keyword>
<evidence type="ECO:0000313" key="3">
    <source>
        <dbReference type="EMBL" id="MBP2367504.1"/>
    </source>
</evidence>
<keyword evidence="3" id="KW-0645">Protease</keyword>
<proteinExistence type="predicted"/>
<gene>
    <name evidence="3" type="ORF">JOF36_003200</name>
</gene>
<accession>A0ABS4VUB8</accession>
<organism evidence="3 4">
    <name type="scientific">Pseudonocardia parietis</name>
    <dbReference type="NCBI Taxonomy" id="570936"/>
    <lineage>
        <taxon>Bacteria</taxon>
        <taxon>Bacillati</taxon>
        <taxon>Actinomycetota</taxon>
        <taxon>Actinomycetes</taxon>
        <taxon>Pseudonocardiales</taxon>
        <taxon>Pseudonocardiaceae</taxon>
        <taxon>Pseudonocardia</taxon>
    </lineage>
</organism>
<dbReference type="Proteomes" id="UP001519295">
    <property type="component" value="Unassembled WGS sequence"/>
</dbReference>
<dbReference type="PANTHER" id="PTHR11731">
    <property type="entry name" value="PROTEASE FAMILY S9B,C DIPEPTIDYL-PEPTIDASE IV-RELATED"/>
    <property type="match status" value="1"/>
</dbReference>
<evidence type="ECO:0000259" key="2">
    <source>
        <dbReference type="Pfam" id="PF00930"/>
    </source>
</evidence>
<dbReference type="InterPro" id="IPR001375">
    <property type="entry name" value="Peptidase_S9_cat"/>
</dbReference>
<reference evidence="3 4" key="1">
    <citation type="submission" date="2021-03" db="EMBL/GenBank/DDBJ databases">
        <title>Sequencing the genomes of 1000 actinobacteria strains.</title>
        <authorList>
            <person name="Klenk H.-P."/>
        </authorList>
    </citation>
    <scope>NUCLEOTIDE SEQUENCE [LARGE SCALE GENOMIC DNA]</scope>
    <source>
        <strain evidence="3 4">DSM 45256</strain>
    </source>
</reference>
<keyword evidence="3" id="KW-0378">Hydrolase</keyword>
<dbReference type="SUPFAM" id="SSF53474">
    <property type="entry name" value="alpha/beta-Hydrolases"/>
    <property type="match status" value="1"/>
</dbReference>
<dbReference type="PANTHER" id="PTHR11731:SF118">
    <property type="entry name" value="BLR1971 PROTEIN"/>
    <property type="match status" value="1"/>
</dbReference>
<dbReference type="RefSeq" id="WP_245350861.1">
    <property type="nucleotide sequence ID" value="NZ_JAGINU010000001.1"/>
</dbReference>
<dbReference type="InterPro" id="IPR050278">
    <property type="entry name" value="Serine_Prot_S9B/DPPIV"/>
</dbReference>
<evidence type="ECO:0000313" key="4">
    <source>
        <dbReference type="Proteomes" id="UP001519295"/>
    </source>
</evidence>
<dbReference type="SUPFAM" id="SSF82171">
    <property type="entry name" value="DPP6 N-terminal domain-like"/>
    <property type="match status" value="1"/>
</dbReference>
<dbReference type="Gene3D" id="3.40.50.1820">
    <property type="entry name" value="alpha/beta hydrolase"/>
    <property type="match status" value="1"/>
</dbReference>
<dbReference type="Gene3D" id="2.140.10.30">
    <property type="entry name" value="Dipeptidylpeptidase IV, N-terminal domain"/>
    <property type="match status" value="1"/>
</dbReference>
<protein>
    <submittedName>
        <fullName evidence="3">Dipeptidyl aminopeptidase/acylaminoacyl peptidase</fullName>
    </submittedName>
</protein>
<dbReference type="GO" id="GO:0004177">
    <property type="term" value="F:aminopeptidase activity"/>
    <property type="evidence" value="ECO:0007669"/>
    <property type="project" value="UniProtKB-KW"/>
</dbReference>
<name>A0ABS4VUB8_9PSEU</name>
<evidence type="ECO:0000259" key="1">
    <source>
        <dbReference type="Pfam" id="PF00326"/>
    </source>
</evidence>
<comment type="caution">
    <text evidence="3">The sequence shown here is derived from an EMBL/GenBank/DDBJ whole genome shotgun (WGS) entry which is preliminary data.</text>
</comment>
<dbReference type="EMBL" id="JAGINU010000001">
    <property type="protein sequence ID" value="MBP2367504.1"/>
    <property type="molecule type" value="Genomic_DNA"/>
</dbReference>
<keyword evidence="3" id="KW-0031">Aminopeptidase</keyword>